<name>A0A6B8RFG1_9BACL</name>
<evidence type="ECO:0000259" key="1">
    <source>
        <dbReference type="Pfam" id="PF00144"/>
    </source>
</evidence>
<evidence type="ECO:0000313" key="3">
    <source>
        <dbReference type="Proteomes" id="UP000426246"/>
    </source>
</evidence>
<dbReference type="EMBL" id="CP034235">
    <property type="protein sequence ID" value="QGQ95231.1"/>
    <property type="molecule type" value="Genomic_DNA"/>
</dbReference>
<dbReference type="OrthoDB" id="9770183at2"/>
<proteinExistence type="predicted"/>
<dbReference type="KEGG" id="ppsc:EHS13_10190"/>
<reference evidence="3" key="1">
    <citation type="submission" date="2018-11" db="EMBL/GenBank/DDBJ databases">
        <title>Complete genome sequence of Paenibacillus sp. ML311-T8.</title>
        <authorList>
            <person name="Nam Y.-D."/>
            <person name="Kang J."/>
            <person name="Chung W.-H."/>
            <person name="Park Y.S."/>
        </authorList>
    </citation>
    <scope>NUCLEOTIDE SEQUENCE [LARGE SCALE GENOMIC DNA]</scope>
    <source>
        <strain evidence="3">ML311-T8</strain>
    </source>
</reference>
<dbReference type="AlphaFoldDB" id="A0A6B8RFG1"/>
<accession>A0A6B8RFG1</accession>
<gene>
    <name evidence="2" type="ORF">EHS13_10190</name>
</gene>
<dbReference type="GO" id="GO:0016787">
    <property type="term" value="F:hydrolase activity"/>
    <property type="evidence" value="ECO:0007669"/>
    <property type="project" value="UniProtKB-KW"/>
</dbReference>
<feature type="domain" description="Beta-lactamase-related" evidence="1">
    <location>
        <begin position="9"/>
        <end position="342"/>
    </location>
</feature>
<dbReference type="InterPro" id="IPR001466">
    <property type="entry name" value="Beta-lactam-related"/>
</dbReference>
<keyword evidence="3" id="KW-1185">Reference proteome</keyword>
<evidence type="ECO:0000313" key="2">
    <source>
        <dbReference type="EMBL" id="QGQ95231.1"/>
    </source>
</evidence>
<organism evidence="2 3">
    <name type="scientific">Paenibacillus psychroresistens</name>
    <dbReference type="NCBI Taxonomy" id="1778678"/>
    <lineage>
        <taxon>Bacteria</taxon>
        <taxon>Bacillati</taxon>
        <taxon>Bacillota</taxon>
        <taxon>Bacilli</taxon>
        <taxon>Bacillales</taxon>
        <taxon>Paenibacillaceae</taxon>
        <taxon>Paenibacillus</taxon>
    </lineage>
</organism>
<dbReference type="InterPro" id="IPR012338">
    <property type="entry name" value="Beta-lactam/transpept-like"/>
</dbReference>
<keyword evidence="2" id="KW-0378">Hydrolase</keyword>
<dbReference type="InterPro" id="IPR052907">
    <property type="entry name" value="Beta-lactamase/esterase"/>
</dbReference>
<dbReference type="PANTHER" id="PTHR43319:SF3">
    <property type="entry name" value="BETA-LACTAMASE-RELATED DOMAIN-CONTAINING PROTEIN"/>
    <property type="match status" value="1"/>
</dbReference>
<dbReference type="Gene3D" id="3.40.710.10">
    <property type="entry name" value="DD-peptidase/beta-lactamase superfamily"/>
    <property type="match status" value="1"/>
</dbReference>
<dbReference type="SUPFAM" id="SSF56601">
    <property type="entry name" value="beta-lactamase/transpeptidase-like"/>
    <property type="match status" value="1"/>
</dbReference>
<dbReference type="RefSeq" id="WP_155700248.1">
    <property type="nucleotide sequence ID" value="NZ_CP034235.1"/>
</dbReference>
<protein>
    <submittedName>
        <fullName evidence="2">Class A beta-lactamase-related serine hydrolase</fullName>
    </submittedName>
</protein>
<dbReference type="PANTHER" id="PTHR43319">
    <property type="entry name" value="BETA-LACTAMASE-RELATED"/>
    <property type="match status" value="1"/>
</dbReference>
<dbReference type="Pfam" id="PF00144">
    <property type="entry name" value="Beta-lactamase"/>
    <property type="match status" value="1"/>
</dbReference>
<dbReference type="Proteomes" id="UP000426246">
    <property type="component" value="Chromosome"/>
</dbReference>
<sequence length="365" mass="39860">MKNIQKEMQQLLADIVGEGRERGIQLAVYHRGELIVDAWAGIADNKTGRKVDGSTLFPVFSTTKGIAATIIHLLADLKELDYDLKISSFWPEFGVNGKEGATIRHALNHTTGIPHMPEALGYEDIVDWNKMCDKIAKLTPQWVPGIHMEYHAITFSWIIGEIARRIDGRPFSQIMHEEICMPLGIEDMYVGIPDAVESRVAILEEPEFDLQSAVNPTAGPQSIPSWIMPLHEWMNRQDARRACIPASNGIMSAKAIARHYAALLPGGVDGVELLSPARIKLATKPVILQDGIPLTMSMGYSIGAQDSIMGPHASTFGHGGYGGSIAFADPVNHLAVGLVNNLYSKNGAGFIIINELKKKLGIPLD</sequence>